<dbReference type="EMBL" id="FN596494">
    <property type="protein sequence ID" value="CCB59504.1"/>
    <property type="molecule type" value="Genomic_DNA"/>
</dbReference>
<gene>
    <name evidence="1" type="ordered locus">VIT_09s0002g05030</name>
</gene>
<evidence type="ECO:0000313" key="2">
    <source>
        <dbReference type="Proteomes" id="UP000009183"/>
    </source>
</evidence>
<reference evidence="2" key="1">
    <citation type="journal article" date="2007" name="Nature">
        <title>The grapevine genome sequence suggests ancestral hexaploidization in major angiosperm phyla.</title>
        <authorList>
            <consortium name="The French-Italian Public Consortium for Grapevine Genome Characterization."/>
            <person name="Jaillon O."/>
            <person name="Aury J.-M."/>
            <person name="Noel B."/>
            <person name="Policriti A."/>
            <person name="Clepet C."/>
            <person name="Casagrande A."/>
            <person name="Choisne N."/>
            <person name="Aubourg S."/>
            <person name="Vitulo N."/>
            <person name="Jubin C."/>
            <person name="Vezzi A."/>
            <person name="Legeai F."/>
            <person name="Hugueney P."/>
            <person name="Dasilva C."/>
            <person name="Horner D."/>
            <person name="Mica E."/>
            <person name="Jublot D."/>
            <person name="Poulain J."/>
            <person name="Bruyere C."/>
            <person name="Billault A."/>
            <person name="Segurens B."/>
            <person name="Gouyvenoux M."/>
            <person name="Ugarte E."/>
            <person name="Cattonaro F."/>
            <person name="Anthouard V."/>
            <person name="Vico V."/>
            <person name="Del Fabbro C."/>
            <person name="Alaux M."/>
            <person name="Di Gaspero G."/>
            <person name="Dumas V."/>
            <person name="Felice N."/>
            <person name="Paillard S."/>
            <person name="Juman I."/>
            <person name="Moroldo M."/>
            <person name="Scalabrin S."/>
            <person name="Canaguier A."/>
            <person name="Le Clainche I."/>
            <person name="Malacrida G."/>
            <person name="Durand E."/>
            <person name="Pesole G."/>
            <person name="Laucou V."/>
            <person name="Chatelet P."/>
            <person name="Merdinoglu D."/>
            <person name="Delledonne M."/>
            <person name="Pezzotti M."/>
            <person name="Lecharny A."/>
            <person name="Scarpelli C."/>
            <person name="Artiguenave F."/>
            <person name="Pe M.E."/>
            <person name="Valle G."/>
            <person name="Morgante M."/>
            <person name="Caboche M."/>
            <person name="Adam-Blondon A.-F."/>
            <person name="Weissenbach J."/>
            <person name="Quetier F."/>
            <person name="Wincker P."/>
        </authorList>
    </citation>
    <scope>NUCLEOTIDE SEQUENCE [LARGE SCALE GENOMIC DNA]</scope>
    <source>
        <strain evidence="2">cv. Pinot noir / PN40024</strain>
    </source>
</reference>
<proteinExistence type="predicted"/>
<dbReference type="AlphaFoldDB" id="F6HX34"/>
<dbReference type="HOGENOM" id="CLU_3423632_0_0_1"/>
<accession>F6HX34</accession>
<evidence type="ECO:0000313" key="1">
    <source>
        <dbReference type="EMBL" id="CCB59504.1"/>
    </source>
</evidence>
<dbReference type="Proteomes" id="UP000009183">
    <property type="component" value="Chromosome 9"/>
</dbReference>
<dbReference type="PaxDb" id="29760-VIT_09s0002g05030.t01"/>
<keyword evidence="2" id="KW-1185">Reference proteome</keyword>
<organism evidence="1 2">
    <name type="scientific">Vitis vinifera</name>
    <name type="common">Grape</name>
    <dbReference type="NCBI Taxonomy" id="29760"/>
    <lineage>
        <taxon>Eukaryota</taxon>
        <taxon>Viridiplantae</taxon>
        <taxon>Streptophyta</taxon>
        <taxon>Embryophyta</taxon>
        <taxon>Tracheophyta</taxon>
        <taxon>Spermatophyta</taxon>
        <taxon>Magnoliopsida</taxon>
        <taxon>eudicotyledons</taxon>
        <taxon>Gunneridae</taxon>
        <taxon>Pentapetalae</taxon>
        <taxon>rosids</taxon>
        <taxon>Vitales</taxon>
        <taxon>Vitaceae</taxon>
        <taxon>Viteae</taxon>
        <taxon>Vitis</taxon>
    </lineage>
</organism>
<protein>
    <submittedName>
        <fullName evidence="1">Uncharacterized protein</fullName>
    </submittedName>
</protein>
<sequence>MTFQKIHHLYTVYILFLIEVGLW</sequence>
<name>F6HX34_VITVI</name>
<dbReference type="InParanoid" id="F6HX34"/>